<protein>
    <submittedName>
        <fullName evidence="2">Membrane protein YkgB</fullName>
    </submittedName>
</protein>
<feature type="transmembrane region" description="Helical" evidence="1">
    <location>
        <begin position="113"/>
        <end position="135"/>
    </location>
</feature>
<sequence length="221" mass="25490">MIEKFRVKLNELFENAPQTSRARELKEELLANLMDRYNDLVASGKSEEEAFNIALAGIGDIDELIISLKDSYEFNPEQMRQDREKRAFILSISIGMYIMSVVILILLTSVFRVSGDIAICIMLTIDALATCLIIYNAVSRPKYIKADDTIVEEFKEWKSANNTEKEVVNSIKSIMWLVIITLYFLLSFTLRIWSFSWILFIIGAAIERVITLVFQLRKQKE</sequence>
<feature type="transmembrane region" description="Helical" evidence="1">
    <location>
        <begin position="87"/>
        <end position="107"/>
    </location>
</feature>
<evidence type="ECO:0000313" key="3">
    <source>
        <dbReference type="Proteomes" id="UP001519308"/>
    </source>
</evidence>
<comment type="caution">
    <text evidence="2">The sequence shown here is derived from an EMBL/GenBank/DDBJ whole genome shotgun (WGS) entry which is preliminary data.</text>
</comment>
<keyword evidence="1" id="KW-0812">Transmembrane</keyword>
<dbReference type="NCBIfam" id="NF038403">
    <property type="entry name" value="perm_prefix_1"/>
    <property type="match status" value="1"/>
</dbReference>
<keyword evidence="3" id="KW-1185">Reference proteome</keyword>
<gene>
    <name evidence="2" type="ORF">J2Z44_003257</name>
</gene>
<keyword evidence="1" id="KW-0472">Membrane</keyword>
<proteinExistence type="predicted"/>
<reference evidence="2 3" key="1">
    <citation type="submission" date="2021-03" db="EMBL/GenBank/DDBJ databases">
        <title>Genomic Encyclopedia of Type Strains, Phase IV (KMG-IV): sequencing the most valuable type-strain genomes for metagenomic binning, comparative biology and taxonomic classification.</title>
        <authorList>
            <person name="Goeker M."/>
        </authorList>
    </citation>
    <scope>NUCLEOTIDE SEQUENCE [LARGE SCALE GENOMIC DNA]</scope>
    <source>
        <strain evidence="2 3">DSM 28650</strain>
    </source>
</reference>
<feature type="transmembrane region" description="Helical" evidence="1">
    <location>
        <begin position="192"/>
        <end position="214"/>
    </location>
</feature>
<accession>A0ABS4K6L3</accession>
<keyword evidence="1" id="KW-1133">Transmembrane helix</keyword>
<name>A0ABS4K6L3_9CLOT</name>
<evidence type="ECO:0000313" key="2">
    <source>
        <dbReference type="EMBL" id="MBP2023420.1"/>
    </source>
</evidence>
<dbReference type="RefSeq" id="WP_021281684.1">
    <property type="nucleotide sequence ID" value="NZ_JAGGLL010000028.1"/>
</dbReference>
<dbReference type="InterPro" id="IPR047928">
    <property type="entry name" value="Perm_prefix_1"/>
</dbReference>
<organism evidence="2 3">
    <name type="scientific">Clostridium punense</name>
    <dbReference type="NCBI Taxonomy" id="1054297"/>
    <lineage>
        <taxon>Bacteria</taxon>
        <taxon>Bacillati</taxon>
        <taxon>Bacillota</taxon>
        <taxon>Clostridia</taxon>
        <taxon>Eubacteriales</taxon>
        <taxon>Clostridiaceae</taxon>
        <taxon>Clostridium</taxon>
    </lineage>
</organism>
<feature type="transmembrane region" description="Helical" evidence="1">
    <location>
        <begin position="167"/>
        <end position="186"/>
    </location>
</feature>
<dbReference type="Proteomes" id="UP001519308">
    <property type="component" value="Unassembled WGS sequence"/>
</dbReference>
<dbReference type="EMBL" id="JAGGLL010000028">
    <property type="protein sequence ID" value="MBP2023420.1"/>
    <property type="molecule type" value="Genomic_DNA"/>
</dbReference>
<evidence type="ECO:0000256" key="1">
    <source>
        <dbReference type="SAM" id="Phobius"/>
    </source>
</evidence>